<dbReference type="Pfam" id="PF05832">
    <property type="entry name" value="DUF846"/>
    <property type="match status" value="1"/>
</dbReference>
<dbReference type="InterPro" id="IPR003877">
    <property type="entry name" value="SPRY_dom"/>
</dbReference>
<dbReference type="SMART" id="SM00449">
    <property type="entry name" value="SPRY"/>
    <property type="match status" value="1"/>
</dbReference>
<dbReference type="InterPro" id="IPR003879">
    <property type="entry name" value="Butyrophylin_SPRY"/>
</dbReference>
<dbReference type="Gene3D" id="2.60.120.920">
    <property type="match status" value="1"/>
</dbReference>
<dbReference type="Gene3D" id="3.30.160.60">
    <property type="entry name" value="Classic Zinc Finger"/>
    <property type="match status" value="1"/>
</dbReference>
<keyword evidence="10 14" id="KW-0472">Membrane</keyword>
<name>A0A444UQA5_ACIRT</name>
<feature type="domain" description="RING-type" evidence="15">
    <location>
        <begin position="15"/>
        <end position="58"/>
    </location>
</feature>
<dbReference type="CDD" id="cd19769">
    <property type="entry name" value="Bbox2_TRIM16-like"/>
    <property type="match status" value="1"/>
</dbReference>
<dbReference type="InterPro" id="IPR013083">
    <property type="entry name" value="Znf_RING/FYVE/PHD"/>
</dbReference>
<dbReference type="PANTHER" id="PTHR25465">
    <property type="entry name" value="B-BOX DOMAIN CONTAINING"/>
    <property type="match status" value="1"/>
</dbReference>
<evidence type="ECO:0000256" key="3">
    <source>
        <dbReference type="ARBA" id="ARBA00022588"/>
    </source>
</evidence>
<dbReference type="Pfam" id="PF25600">
    <property type="entry name" value="TRIM_CC"/>
    <property type="match status" value="1"/>
</dbReference>
<dbReference type="SUPFAM" id="SSF49899">
    <property type="entry name" value="Concanavalin A-like lectins/glucanases"/>
    <property type="match status" value="1"/>
</dbReference>
<dbReference type="Gene3D" id="3.30.40.10">
    <property type="entry name" value="Zinc/RING finger domain, C3HC4 (zinc finger)"/>
    <property type="match status" value="1"/>
</dbReference>
<feature type="coiled-coil region" evidence="12">
    <location>
        <begin position="230"/>
        <end position="333"/>
    </location>
</feature>
<evidence type="ECO:0000256" key="11">
    <source>
        <dbReference type="PROSITE-ProRule" id="PRU00024"/>
    </source>
</evidence>
<dbReference type="PROSITE" id="PS00518">
    <property type="entry name" value="ZF_RING_1"/>
    <property type="match status" value="1"/>
</dbReference>
<dbReference type="Proteomes" id="UP000289886">
    <property type="component" value="Unassembled WGS sequence"/>
</dbReference>
<evidence type="ECO:0000256" key="4">
    <source>
        <dbReference type="ARBA" id="ARBA00022692"/>
    </source>
</evidence>
<evidence type="ECO:0000313" key="18">
    <source>
        <dbReference type="EMBL" id="RXM37344.1"/>
    </source>
</evidence>
<comment type="similarity">
    <text evidence="2">Belongs to the TVP23 family.</text>
</comment>
<evidence type="ECO:0000256" key="5">
    <source>
        <dbReference type="ARBA" id="ARBA00022723"/>
    </source>
</evidence>
<evidence type="ECO:0000256" key="14">
    <source>
        <dbReference type="SAM" id="Phobius"/>
    </source>
</evidence>
<dbReference type="PROSITE" id="PS50089">
    <property type="entry name" value="ZF_RING_2"/>
    <property type="match status" value="1"/>
</dbReference>
<keyword evidence="6 11" id="KW-0863">Zinc-finger</keyword>
<accession>A0A444UQA5</accession>
<dbReference type="PANTHER" id="PTHR25465:SF10">
    <property type="entry name" value="TRIPARTITE MOTIF-CONTAINING PROTEIN 16-RELATED"/>
    <property type="match status" value="1"/>
</dbReference>
<feature type="transmembrane region" description="Helical" evidence="14">
    <location>
        <begin position="710"/>
        <end position="729"/>
    </location>
</feature>
<sequence>MADPKLEGIHKQLKCPLCSNTFTWPVTLSCRHNFCKACLEERQDKVENEDSYSCPECQHTFETRPQIQKDPLLNGTVAELSNKEADEIKTPPSEEKDKVLEQNEEVIEKKEEGIEKKEEVTEKKDEVIEKKDEDEDVVCDSCIETQSRAVKSCRTCLVSYCEAHLRPHLEKSKFQNHKLVEPLRDIERRTCEVHNLPLDLFCQEDWSCICQECVIEEHSGHKTAPSGEARKEVENELKQTQIELDRKVKAAETAISKLQTNATSIENSVQEVKVSIDQQFSELLEAVEKAKKEVMEVLESEERSAVKQAEGIRAHLEQKCAELKKTHTQIQKMTKNKNDVPFLQVLQCTFIDYANLTYPVVTTDTSPLSFDPETTHRYLRLTEDNHKVTNTAPWQHQYPDVPERFEHWRQVLCAESFYLGRHYFEVDISGEGTHVGLTYKSIDRKGKESNSCITGNDFSWCLHWSSRDFSAWHGDLETPVKAAGKFTRIGIYVDYARGSLAFYGIADSMTLIHKYQAEFNEPLYPACWLSKKENMVLLVSPGEALPQRSPSPPPTPPSAAGDSNDDSEDVSLFDAEDDTTRKSKKSNIRHPLASFFHLFFRVSAILVYLLCEILSSSFIACMVTIILLLSCDFWTVKNITGRLLVGLRWWNQVDDDGRSHWIFEARKPSTRGNTASSDSESRIFWLGLVICPFIWVIFIFSTLLSFKIKWLAVVIMGVVLQCANLYGYVKCKVGNKSNLKSMATNYFGRQFFRQYIVFLVFVLKILF</sequence>
<feature type="domain" description="B30.2/SPRY" evidence="17">
    <location>
        <begin position="348"/>
        <end position="545"/>
    </location>
</feature>
<keyword evidence="19" id="KW-1185">Reference proteome</keyword>
<evidence type="ECO:0000259" key="16">
    <source>
        <dbReference type="PROSITE" id="PS50119"/>
    </source>
</evidence>
<dbReference type="SMART" id="SM00336">
    <property type="entry name" value="BBOX"/>
    <property type="match status" value="2"/>
</dbReference>
<dbReference type="InterPro" id="IPR017907">
    <property type="entry name" value="Znf_RING_CS"/>
</dbReference>
<protein>
    <submittedName>
        <fullName evidence="18">Golgi apparatus membrane protein TVP23-like B</fullName>
    </submittedName>
</protein>
<dbReference type="InterPro" id="IPR013320">
    <property type="entry name" value="ConA-like_dom_sf"/>
</dbReference>
<gene>
    <name evidence="18" type="ORF">EOD39_0018</name>
</gene>
<dbReference type="InterPro" id="IPR000315">
    <property type="entry name" value="Znf_B-box"/>
</dbReference>
<keyword evidence="9 14" id="KW-1133">Transmembrane helix</keyword>
<dbReference type="Pfam" id="PF00622">
    <property type="entry name" value="SPRY"/>
    <property type="match status" value="1"/>
</dbReference>
<comment type="subcellular location">
    <subcellularLocation>
        <location evidence="1">Membrane</location>
        <topology evidence="1">Multi-pass membrane protein</topology>
    </subcellularLocation>
</comment>
<comment type="caution">
    <text evidence="18">The sequence shown here is derived from an EMBL/GenBank/DDBJ whole genome shotgun (WGS) entry which is preliminary data.</text>
</comment>
<feature type="transmembrane region" description="Helical" evidence="14">
    <location>
        <begin position="616"/>
        <end position="636"/>
    </location>
</feature>
<evidence type="ECO:0000256" key="12">
    <source>
        <dbReference type="SAM" id="Coils"/>
    </source>
</evidence>
<feature type="domain" description="B box-type" evidence="16">
    <location>
        <begin position="186"/>
        <end position="226"/>
    </location>
</feature>
<feature type="region of interest" description="Disordered" evidence="13">
    <location>
        <begin position="544"/>
        <end position="570"/>
    </location>
</feature>
<keyword evidence="4 14" id="KW-0812">Transmembrane</keyword>
<dbReference type="GO" id="GO:0016020">
    <property type="term" value="C:membrane"/>
    <property type="evidence" value="ECO:0007669"/>
    <property type="project" value="UniProtKB-SubCell"/>
</dbReference>
<dbReference type="InterPro" id="IPR058030">
    <property type="entry name" value="TRIM8/14/16/25/29/45/65_CC"/>
</dbReference>
<dbReference type="EMBL" id="SCEB01214069">
    <property type="protein sequence ID" value="RXM37344.1"/>
    <property type="molecule type" value="Genomic_DNA"/>
</dbReference>
<dbReference type="SUPFAM" id="SSF57845">
    <property type="entry name" value="B-box zinc-binding domain"/>
    <property type="match status" value="1"/>
</dbReference>
<keyword evidence="12" id="KW-0175">Coiled coil</keyword>
<dbReference type="SUPFAM" id="SSF57850">
    <property type="entry name" value="RING/U-box"/>
    <property type="match status" value="1"/>
</dbReference>
<evidence type="ECO:0000256" key="1">
    <source>
        <dbReference type="ARBA" id="ARBA00004141"/>
    </source>
</evidence>
<keyword evidence="5" id="KW-0479">Metal-binding</keyword>
<dbReference type="InterPro" id="IPR027370">
    <property type="entry name" value="Znf-RING_euk"/>
</dbReference>
<dbReference type="InterPro" id="IPR043136">
    <property type="entry name" value="B30.2/SPRY_sf"/>
</dbReference>
<keyword evidence="8" id="KW-0391">Immunity</keyword>
<dbReference type="Pfam" id="PF13445">
    <property type="entry name" value="zf-RING_UBOX"/>
    <property type="match status" value="1"/>
</dbReference>
<dbReference type="GO" id="GO:0005737">
    <property type="term" value="C:cytoplasm"/>
    <property type="evidence" value="ECO:0007669"/>
    <property type="project" value="UniProtKB-ARBA"/>
</dbReference>
<dbReference type="InterPro" id="IPR006574">
    <property type="entry name" value="PRY"/>
</dbReference>
<keyword evidence="7" id="KW-0862">Zinc</keyword>
<evidence type="ECO:0000256" key="13">
    <source>
        <dbReference type="SAM" id="MobiDB-lite"/>
    </source>
</evidence>
<evidence type="ECO:0000256" key="9">
    <source>
        <dbReference type="ARBA" id="ARBA00022989"/>
    </source>
</evidence>
<dbReference type="InterPro" id="IPR001841">
    <property type="entry name" value="Znf_RING"/>
</dbReference>
<proteinExistence type="inferred from homology"/>
<evidence type="ECO:0000259" key="17">
    <source>
        <dbReference type="PROSITE" id="PS50188"/>
    </source>
</evidence>
<dbReference type="InterPro" id="IPR008564">
    <property type="entry name" value="TVP23-like"/>
</dbReference>
<dbReference type="Pfam" id="PF00643">
    <property type="entry name" value="zf-B_box"/>
    <property type="match status" value="1"/>
</dbReference>
<evidence type="ECO:0000259" key="15">
    <source>
        <dbReference type="PROSITE" id="PS50089"/>
    </source>
</evidence>
<evidence type="ECO:0000313" key="19">
    <source>
        <dbReference type="Proteomes" id="UP000289886"/>
    </source>
</evidence>
<dbReference type="GO" id="GO:0008270">
    <property type="term" value="F:zinc ion binding"/>
    <property type="evidence" value="ECO:0007669"/>
    <property type="project" value="UniProtKB-KW"/>
</dbReference>
<dbReference type="PRINTS" id="PR01407">
    <property type="entry name" value="BUTYPHLNCDUF"/>
</dbReference>
<dbReference type="PROSITE" id="PS50188">
    <property type="entry name" value="B302_SPRY"/>
    <property type="match status" value="1"/>
</dbReference>
<dbReference type="SMART" id="SM00184">
    <property type="entry name" value="RING"/>
    <property type="match status" value="1"/>
</dbReference>
<evidence type="ECO:0000256" key="7">
    <source>
        <dbReference type="ARBA" id="ARBA00022833"/>
    </source>
</evidence>
<evidence type="ECO:0000256" key="6">
    <source>
        <dbReference type="ARBA" id="ARBA00022771"/>
    </source>
</evidence>
<evidence type="ECO:0000256" key="10">
    <source>
        <dbReference type="ARBA" id="ARBA00023136"/>
    </source>
</evidence>
<dbReference type="InterPro" id="IPR051051">
    <property type="entry name" value="E3_ubiq-ligase_TRIM/RNF"/>
</dbReference>
<dbReference type="PROSITE" id="PS51257">
    <property type="entry name" value="PROKAR_LIPOPROTEIN"/>
    <property type="match status" value="1"/>
</dbReference>
<feature type="transmembrane region" description="Helical" evidence="14">
    <location>
        <begin position="683"/>
        <end position="704"/>
    </location>
</feature>
<dbReference type="PROSITE" id="PS50119">
    <property type="entry name" value="ZF_BBOX"/>
    <property type="match status" value="1"/>
</dbReference>
<organism evidence="18 19">
    <name type="scientific">Acipenser ruthenus</name>
    <name type="common">Sterlet sturgeon</name>
    <dbReference type="NCBI Taxonomy" id="7906"/>
    <lineage>
        <taxon>Eukaryota</taxon>
        <taxon>Metazoa</taxon>
        <taxon>Chordata</taxon>
        <taxon>Craniata</taxon>
        <taxon>Vertebrata</taxon>
        <taxon>Euteleostomi</taxon>
        <taxon>Actinopterygii</taxon>
        <taxon>Chondrostei</taxon>
        <taxon>Acipenseriformes</taxon>
        <taxon>Acipenseridae</taxon>
        <taxon>Acipenser</taxon>
    </lineage>
</organism>
<dbReference type="Pfam" id="PF13765">
    <property type="entry name" value="PRY"/>
    <property type="match status" value="1"/>
</dbReference>
<dbReference type="InterPro" id="IPR001870">
    <property type="entry name" value="B30.2/SPRY"/>
</dbReference>
<feature type="coiled-coil region" evidence="12">
    <location>
        <begin position="100"/>
        <end position="137"/>
    </location>
</feature>
<reference evidence="18 19" key="1">
    <citation type="submission" date="2019-01" db="EMBL/GenBank/DDBJ databases">
        <title>Draft Genome and Complete Hox-Cluster Characterization of the Sterlet Sturgeon (Acipenser ruthenus).</title>
        <authorList>
            <person name="Wei Q."/>
        </authorList>
    </citation>
    <scope>NUCLEOTIDE SEQUENCE [LARGE SCALE GENOMIC DNA]</scope>
    <source>
        <strain evidence="18">WHYD16114868_AA</strain>
        <tissue evidence="18">Blood</tissue>
    </source>
</reference>
<dbReference type="AlphaFoldDB" id="A0A444UQA5"/>
<dbReference type="SMART" id="SM00589">
    <property type="entry name" value="PRY"/>
    <property type="match status" value="1"/>
</dbReference>
<dbReference type="Gene3D" id="4.10.830.40">
    <property type="match status" value="1"/>
</dbReference>
<dbReference type="GO" id="GO:0045087">
    <property type="term" value="P:innate immune response"/>
    <property type="evidence" value="ECO:0007669"/>
    <property type="project" value="UniProtKB-KW"/>
</dbReference>
<evidence type="ECO:0000256" key="2">
    <source>
        <dbReference type="ARBA" id="ARBA00005467"/>
    </source>
</evidence>
<keyword evidence="3" id="KW-0399">Innate immunity</keyword>
<evidence type="ECO:0000256" key="8">
    <source>
        <dbReference type="ARBA" id="ARBA00022859"/>
    </source>
</evidence>